<gene>
    <name evidence="2" type="ORF">JCM16774_0042</name>
</gene>
<proteinExistence type="predicted"/>
<name>A0A510J7H6_9FUSO</name>
<evidence type="ECO:0000313" key="3">
    <source>
        <dbReference type="Proteomes" id="UP000321606"/>
    </source>
</evidence>
<sequence length="878" mass="97123">MNVSFDTTKSASQYLKNVTTNMRAGQDILLKSQELEINGSFIRAENDLEMDAKKIKLEASADRYSAKSRSIGANLGITLWGAEGVSAGANYGTMKSEGTMYNNTQIQAGNKLKIKADNMEIRGGRAVGKHVEADIRENLLVESLQDKEEMKQIGVNVGYSMQKGKGQDGKPDNRHNGSLGGNYGRKDKAWVAEQSGIIGTESADVKVGKELALIGGIIANIDENGKDKGNLTLSYGSLRTQDIESHDKLINLNGNIEINQRSRDNNTELVLNNKKGKNKTRDNVKEVPNRVDETYGVGVEGHEREKVTRATIGNGAINSGKGIEVGVNRDITRAEEMLKDVNVQKTEFIFKSEPNSWGDFNKIMSSNAGIIGDFLDDIKEHTGNKVRTNYEDKFRTKTSSAIASVESKLVKLNNMTGSLMPLQEHHGGLLEQIVRTVRKDKAPIIEVTLQKGKNGEMLMGMVEKRRLSEVGIDKDGKRLKNVQAFINGITEVKSNATRNAIFKNMTEENKKRFANGEEVKIALVYNPSRGMVSDLFESFMGKVFDGSLSSLGLSTGISRGTAIALASGAEGVNYDLGLYSQGNIVGLGAFNILKNNGIKLGDGQGSYKVGMYGTPIRRNTIQEFENSLGITFRGAALNTPDFVANSKKILGLSGESRLINALNVNSVKEHSWKDNTGNWWFAGKAIFREQRMPGLFIPVLPGDKKILEEDYLYSKVVTNDEISKIKENYKNSINNKTVSEKGIKSLISNPHGTYVYESAEISEQIYNKFEEYKGANNTRKEEILGEVIELYRKDQALKLDLAMHGPAILDNSPFLLKARDEYNREELIREYKAGRYQDKGLPGIMNVGMPGEENRARKDLKASDITSYLRKLRQGVER</sequence>
<accession>A0A510J7H6</accession>
<dbReference type="GO" id="GO:0003824">
    <property type="term" value="F:catalytic activity"/>
    <property type="evidence" value="ECO:0007669"/>
    <property type="project" value="UniProtKB-ARBA"/>
</dbReference>
<evidence type="ECO:0000256" key="1">
    <source>
        <dbReference type="SAM" id="MobiDB-lite"/>
    </source>
</evidence>
<feature type="compositionally biased region" description="Basic and acidic residues" evidence="1">
    <location>
        <begin position="165"/>
        <end position="175"/>
    </location>
</feature>
<dbReference type="Pfam" id="PF13332">
    <property type="entry name" value="Fil_haemagg_2"/>
    <property type="match status" value="1"/>
</dbReference>
<dbReference type="InterPro" id="IPR025157">
    <property type="entry name" value="Hemagglutinin_rpt"/>
</dbReference>
<organism evidence="2 3">
    <name type="scientific">Pseudoleptotrichia goodfellowii</name>
    <dbReference type="NCBI Taxonomy" id="157692"/>
    <lineage>
        <taxon>Bacteria</taxon>
        <taxon>Fusobacteriati</taxon>
        <taxon>Fusobacteriota</taxon>
        <taxon>Fusobacteriia</taxon>
        <taxon>Fusobacteriales</taxon>
        <taxon>Leptotrichiaceae</taxon>
        <taxon>Pseudoleptotrichia</taxon>
    </lineage>
</organism>
<reference evidence="2 3" key="1">
    <citation type="submission" date="2019-07" db="EMBL/GenBank/DDBJ databases">
        <title>Complete Genome Sequence of Leptotrichia goodfellowii Strain JCM 16774.</title>
        <authorList>
            <person name="Watanabe S."/>
            <person name="Cui L."/>
        </authorList>
    </citation>
    <scope>NUCLEOTIDE SEQUENCE [LARGE SCALE GENOMIC DNA]</scope>
    <source>
        <strain evidence="2 3">JCM16774</strain>
    </source>
</reference>
<dbReference type="Proteomes" id="UP000321606">
    <property type="component" value="Chromosome"/>
</dbReference>
<feature type="region of interest" description="Disordered" evidence="1">
    <location>
        <begin position="163"/>
        <end position="183"/>
    </location>
</feature>
<evidence type="ECO:0000313" key="2">
    <source>
        <dbReference type="EMBL" id="BBM35137.1"/>
    </source>
</evidence>
<protein>
    <submittedName>
        <fullName evidence="2">Uncharacterized protein</fullName>
    </submittedName>
</protein>
<dbReference type="EMBL" id="AP019822">
    <property type="protein sequence ID" value="BBM35137.1"/>
    <property type="molecule type" value="Genomic_DNA"/>
</dbReference>
<dbReference type="AlphaFoldDB" id="A0A510J7H6"/>
<dbReference type="STRING" id="714315.GCA_000516535_00046"/>
<dbReference type="RefSeq" id="WP_026736791.1">
    <property type="nucleotide sequence ID" value="NZ_AP019822.1"/>
</dbReference>
<dbReference type="KEGG" id="lgo:JCM16774_0042"/>